<evidence type="ECO:0000313" key="3">
    <source>
        <dbReference type="Proteomes" id="UP001497497"/>
    </source>
</evidence>
<dbReference type="Proteomes" id="UP001497497">
    <property type="component" value="Unassembled WGS sequence"/>
</dbReference>
<proteinExistence type="predicted"/>
<dbReference type="EMBL" id="CAXITT010000376">
    <property type="protein sequence ID" value="CAL1540309.1"/>
    <property type="molecule type" value="Genomic_DNA"/>
</dbReference>
<feature type="region of interest" description="Disordered" evidence="1">
    <location>
        <begin position="84"/>
        <end position="106"/>
    </location>
</feature>
<evidence type="ECO:0000313" key="2">
    <source>
        <dbReference type="EMBL" id="CAL1540309.1"/>
    </source>
</evidence>
<keyword evidence="3" id="KW-1185">Reference proteome</keyword>
<gene>
    <name evidence="2" type="ORF">GSLYS_00013958001</name>
</gene>
<name>A0AAV2I2F8_LYMST</name>
<sequence>MGCNQRLHRVLPAQTVKPLYALELEPGIVVLQSEDGEFFRILREYDCADRTGNGSKVPEHPNSTPDNRYIPSYTTAYYQTRPSAPVLHDAPGVNTPATVGDPPPWTPIRTMTPSFHY</sequence>
<evidence type="ECO:0000256" key="1">
    <source>
        <dbReference type="SAM" id="MobiDB-lite"/>
    </source>
</evidence>
<reference evidence="2 3" key="1">
    <citation type="submission" date="2024-04" db="EMBL/GenBank/DDBJ databases">
        <authorList>
            <consortium name="Genoscope - CEA"/>
            <person name="William W."/>
        </authorList>
    </citation>
    <scope>NUCLEOTIDE SEQUENCE [LARGE SCALE GENOMIC DNA]</scope>
</reference>
<dbReference type="AlphaFoldDB" id="A0AAV2I2F8"/>
<comment type="caution">
    <text evidence="2">The sequence shown here is derived from an EMBL/GenBank/DDBJ whole genome shotgun (WGS) entry which is preliminary data.</text>
</comment>
<protein>
    <submittedName>
        <fullName evidence="2">Uncharacterized protein</fullName>
    </submittedName>
</protein>
<accession>A0AAV2I2F8</accession>
<organism evidence="2 3">
    <name type="scientific">Lymnaea stagnalis</name>
    <name type="common">Great pond snail</name>
    <name type="synonym">Helix stagnalis</name>
    <dbReference type="NCBI Taxonomy" id="6523"/>
    <lineage>
        <taxon>Eukaryota</taxon>
        <taxon>Metazoa</taxon>
        <taxon>Spiralia</taxon>
        <taxon>Lophotrochozoa</taxon>
        <taxon>Mollusca</taxon>
        <taxon>Gastropoda</taxon>
        <taxon>Heterobranchia</taxon>
        <taxon>Euthyneura</taxon>
        <taxon>Panpulmonata</taxon>
        <taxon>Hygrophila</taxon>
        <taxon>Lymnaeoidea</taxon>
        <taxon>Lymnaeidae</taxon>
        <taxon>Lymnaea</taxon>
    </lineage>
</organism>